<evidence type="ECO:0000313" key="3">
    <source>
        <dbReference type="EMBL" id="GMH99745.1"/>
    </source>
</evidence>
<evidence type="ECO:0000313" key="4">
    <source>
        <dbReference type="Proteomes" id="UP001165122"/>
    </source>
</evidence>
<accession>A0A9W7C807</accession>
<name>A0A9W7C807_9STRA</name>
<dbReference type="EMBL" id="BRXW01000015">
    <property type="protein sequence ID" value="GMH99745.1"/>
    <property type="molecule type" value="Genomic_DNA"/>
</dbReference>
<keyword evidence="1" id="KW-0106">Calcium</keyword>
<protein>
    <recommendedName>
        <fullName evidence="2">EF-hand domain-containing protein</fullName>
    </recommendedName>
</protein>
<keyword evidence="4" id="KW-1185">Reference proteome</keyword>
<gene>
    <name evidence="3" type="ORF">TrLO_g9586</name>
</gene>
<evidence type="ECO:0000259" key="2">
    <source>
        <dbReference type="PROSITE" id="PS50222"/>
    </source>
</evidence>
<organism evidence="3 4">
    <name type="scientific">Triparma laevis f. longispina</name>
    <dbReference type="NCBI Taxonomy" id="1714387"/>
    <lineage>
        <taxon>Eukaryota</taxon>
        <taxon>Sar</taxon>
        <taxon>Stramenopiles</taxon>
        <taxon>Ochrophyta</taxon>
        <taxon>Bolidophyceae</taxon>
        <taxon>Parmales</taxon>
        <taxon>Triparmaceae</taxon>
        <taxon>Triparma</taxon>
    </lineage>
</organism>
<dbReference type="SUPFAM" id="SSF47473">
    <property type="entry name" value="EF-hand"/>
    <property type="match status" value="1"/>
</dbReference>
<sequence>MALSTATEDEDCPVSRPKMIKCAAKHLDLNNDKLLSREELETAVDSLNWMAKSVLKIIGSTDIIMKKCDYNSDGFIDMAKNGDMDKSSETCLKQCFKRKAFKGAFFPDCDTEAV</sequence>
<dbReference type="OrthoDB" id="191686at2759"/>
<dbReference type="InterPro" id="IPR018247">
    <property type="entry name" value="EF_Hand_1_Ca_BS"/>
</dbReference>
<evidence type="ECO:0000256" key="1">
    <source>
        <dbReference type="ARBA" id="ARBA00022837"/>
    </source>
</evidence>
<dbReference type="Proteomes" id="UP001165122">
    <property type="component" value="Unassembled WGS sequence"/>
</dbReference>
<dbReference type="PROSITE" id="PS50222">
    <property type="entry name" value="EF_HAND_2"/>
    <property type="match status" value="1"/>
</dbReference>
<dbReference type="Gene3D" id="1.10.238.10">
    <property type="entry name" value="EF-hand"/>
    <property type="match status" value="1"/>
</dbReference>
<dbReference type="PROSITE" id="PS00018">
    <property type="entry name" value="EF_HAND_1"/>
    <property type="match status" value="1"/>
</dbReference>
<dbReference type="InterPro" id="IPR011992">
    <property type="entry name" value="EF-hand-dom_pair"/>
</dbReference>
<dbReference type="GO" id="GO:0005509">
    <property type="term" value="F:calcium ion binding"/>
    <property type="evidence" value="ECO:0007669"/>
    <property type="project" value="InterPro"/>
</dbReference>
<reference evidence="4" key="1">
    <citation type="journal article" date="2023" name="Commun. Biol.">
        <title>Genome analysis of Parmales, the sister group of diatoms, reveals the evolutionary specialization of diatoms from phago-mixotrophs to photoautotrophs.</title>
        <authorList>
            <person name="Ban H."/>
            <person name="Sato S."/>
            <person name="Yoshikawa S."/>
            <person name="Yamada K."/>
            <person name="Nakamura Y."/>
            <person name="Ichinomiya M."/>
            <person name="Sato N."/>
            <person name="Blanc-Mathieu R."/>
            <person name="Endo H."/>
            <person name="Kuwata A."/>
            <person name="Ogata H."/>
        </authorList>
    </citation>
    <scope>NUCLEOTIDE SEQUENCE [LARGE SCALE GENOMIC DNA]</scope>
    <source>
        <strain evidence="4">NIES 3700</strain>
    </source>
</reference>
<proteinExistence type="predicted"/>
<feature type="domain" description="EF-hand" evidence="2">
    <location>
        <begin position="15"/>
        <end position="50"/>
    </location>
</feature>
<dbReference type="InterPro" id="IPR002048">
    <property type="entry name" value="EF_hand_dom"/>
</dbReference>
<comment type="caution">
    <text evidence="3">The sequence shown here is derived from an EMBL/GenBank/DDBJ whole genome shotgun (WGS) entry which is preliminary data.</text>
</comment>
<dbReference type="AlphaFoldDB" id="A0A9W7C807"/>